<sequence>MITAMIVVHATIAMPCQTRIRPGHTREVPRLASSVVVVGLGEAAAADPIAPAAEQIEGAEQPAADPRDIARQIADQCTGCGF</sequence>
<dbReference type="AlphaFoldDB" id="A0A166HPM2"/>
<dbReference type="PATRIC" id="fig|1671680.3.peg.2028"/>
<name>A0A166HPM2_9MICO</name>
<accession>A0A166HPM2</accession>
<protein>
    <submittedName>
        <fullName evidence="1">Uncharacterized protein</fullName>
    </submittedName>
</protein>
<keyword evidence="2" id="KW-1185">Reference proteome</keyword>
<dbReference type="EMBL" id="LIIN01000061">
    <property type="protein sequence ID" value="KZX20956.1"/>
    <property type="molecule type" value="Genomic_DNA"/>
</dbReference>
<organism evidence="1 2">
    <name type="scientific">Rathayibacter tanaceti</name>
    <dbReference type="NCBI Taxonomy" id="1671680"/>
    <lineage>
        <taxon>Bacteria</taxon>
        <taxon>Bacillati</taxon>
        <taxon>Actinomycetota</taxon>
        <taxon>Actinomycetes</taxon>
        <taxon>Micrococcales</taxon>
        <taxon>Microbacteriaceae</taxon>
        <taxon>Rathayibacter</taxon>
    </lineage>
</organism>
<gene>
    <name evidence="1" type="ORF">ACH61_01905</name>
</gene>
<evidence type="ECO:0000313" key="1">
    <source>
        <dbReference type="EMBL" id="KZX20956.1"/>
    </source>
</evidence>
<evidence type="ECO:0000313" key="2">
    <source>
        <dbReference type="Proteomes" id="UP000076717"/>
    </source>
</evidence>
<dbReference type="Proteomes" id="UP000076717">
    <property type="component" value="Unassembled WGS sequence"/>
</dbReference>
<comment type="caution">
    <text evidence="1">The sequence shown here is derived from an EMBL/GenBank/DDBJ whole genome shotgun (WGS) entry which is preliminary data.</text>
</comment>
<reference evidence="1 2" key="1">
    <citation type="submission" date="2015-08" db="EMBL/GenBank/DDBJ databases">
        <title>Draft Genome Sequence of Rathayibacter sp. Strain VKM Ac-2596 Isolated from Leaf Gall Induced by Plant-Parasitic Nematodes.</title>
        <authorList>
            <person name="Vasilenko O.V."/>
            <person name="Starodumova I.P."/>
            <person name="Tarlachkov S.V."/>
            <person name="Dorofeeva L.V."/>
            <person name="Evtushenko L.I."/>
        </authorList>
    </citation>
    <scope>NUCLEOTIDE SEQUENCE [LARGE SCALE GENOMIC DNA]</scope>
    <source>
        <strain evidence="1 2">VKM Ac-2596</strain>
    </source>
</reference>
<proteinExistence type="predicted"/>